<name>A0A8T1S0Q0_CHESE</name>
<evidence type="ECO:0000313" key="1">
    <source>
        <dbReference type="EMBL" id="KAG6922609.1"/>
    </source>
</evidence>
<proteinExistence type="predicted"/>
<gene>
    <name evidence="1" type="ORF">G0U57_001797</name>
</gene>
<organism evidence="1 2">
    <name type="scientific">Chelydra serpentina</name>
    <name type="common">Snapping turtle</name>
    <name type="synonym">Testudo serpentina</name>
    <dbReference type="NCBI Taxonomy" id="8475"/>
    <lineage>
        <taxon>Eukaryota</taxon>
        <taxon>Metazoa</taxon>
        <taxon>Chordata</taxon>
        <taxon>Craniata</taxon>
        <taxon>Vertebrata</taxon>
        <taxon>Euteleostomi</taxon>
        <taxon>Archelosauria</taxon>
        <taxon>Testudinata</taxon>
        <taxon>Testudines</taxon>
        <taxon>Cryptodira</taxon>
        <taxon>Durocryptodira</taxon>
        <taxon>Americhelydia</taxon>
        <taxon>Chelydroidea</taxon>
        <taxon>Chelydridae</taxon>
        <taxon>Chelydra</taxon>
    </lineage>
</organism>
<dbReference type="EMBL" id="JAHGAV010001222">
    <property type="protein sequence ID" value="KAG6922609.1"/>
    <property type="molecule type" value="Genomic_DNA"/>
</dbReference>
<dbReference type="OrthoDB" id="9433269at2759"/>
<comment type="caution">
    <text evidence="1">The sequence shown here is derived from an EMBL/GenBank/DDBJ whole genome shotgun (WGS) entry which is preliminary data.</text>
</comment>
<accession>A0A8T1S0Q0</accession>
<evidence type="ECO:0000313" key="2">
    <source>
        <dbReference type="Proteomes" id="UP000765507"/>
    </source>
</evidence>
<dbReference type="AlphaFoldDB" id="A0A8T1S0Q0"/>
<keyword evidence="2" id="KW-1185">Reference proteome</keyword>
<sequence>MCSVVPGSVYAVLNHYLREKVFEDCEGCVTDVPGQQHHDCVNWSSEDINCRLQILCAAPCLESLLNVDIAIGYAV</sequence>
<dbReference type="Proteomes" id="UP000765507">
    <property type="component" value="Unassembled WGS sequence"/>
</dbReference>
<protein>
    <submittedName>
        <fullName evidence="1">Uncharacterized protein</fullName>
    </submittedName>
</protein>
<reference evidence="1 2" key="1">
    <citation type="journal article" date="2020" name="G3 (Bethesda)">
        <title>Draft Genome of the Common Snapping Turtle, Chelydra serpentina, a Model for Phenotypic Plasticity in Reptiles.</title>
        <authorList>
            <person name="Das D."/>
            <person name="Singh S.K."/>
            <person name="Bierstedt J."/>
            <person name="Erickson A."/>
            <person name="Galli G.L.J."/>
            <person name="Crossley D.A. 2nd"/>
            <person name="Rhen T."/>
        </authorList>
    </citation>
    <scope>NUCLEOTIDE SEQUENCE [LARGE SCALE GENOMIC DNA]</scope>
    <source>
        <strain evidence="1">KW</strain>
    </source>
</reference>